<gene>
    <name evidence="1" type="ORF">DOZ80_15385</name>
</gene>
<evidence type="ECO:0000313" key="2">
    <source>
        <dbReference type="Proteomes" id="UP000249493"/>
    </source>
</evidence>
<dbReference type="InterPro" id="IPR045390">
    <property type="entry name" value="ABC-3C_MC3"/>
</dbReference>
<reference evidence="1 2" key="1">
    <citation type="submission" date="2018-06" db="EMBL/GenBank/DDBJ databases">
        <authorList>
            <person name="Zhirakovskaya E."/>
        </authorList>
    </citation>
    <scope>NUCLEOTIDE SEQUENCE [LARGE SCALE GENOMIC DNA]</scope>
    <source>
        <strain evidence="1 2">LY3</strain>
    </source>
</reference>
<organism evidence="1 2">
    <name type="scientific">Pseudomonas fluorescens</name>
    <dbReference type="NCBI Taxonomy" id="294"/>
    <lineage>
        <taxon>Bacteria</taxon>
        <taxon>Pseudomonadati</taxon>
        <taxon>Pseudomonadota</taxon>
        <taxon>Gammaproteobacteria</taxon>
        <taxon>Pseudomonadales</taxon>
        <taxon>Pseudomonadaceae</taxon>
        <taxon>Pseudomonas</taxon>
    </lineage>
</organism>
<protein>
    <submittedName>
        <fullName evidence="1">Uncharacterized protein</fullName>
    </submittedName>
</protein>
<accession>A0A327N5F8</accession>
<proteinExistence type="predicted"/>
<name>A0A327N5F8_PSEFL</name>
<comment type="caution">
    <text evidence="1">The sequence shown here is derived from an EMBL/GenBank/DDBJ whole genome shotgun (WGS) entry which is preliminary data.</text>
</comment>
<evidence type="ECO:0000313" key="1">
    <source>
        <dbReference type="EMBL" id="RAI69516.1"/>
    </source>
</evidence>
<dbReference type="Pfam" id="PF20131">
    <property type="entry name" value="MC3"/>
    <property type="match status" value="1"/>
</dbReference>
<dbReference type="Proteomes" id="UP000249493">
    <property type="component" value="Unassembled WGS sequence"/>
</dbReference>
<dbReference type="AlphaFoldDB" id="A0A327N5F8"/>
<dbReference type="EMBL" id="QLIN01000005">
    <property type="protein sequence ID" value="RAI69516.1"/>
    <property type="molecule type" value="Genomic_DNA"/>
</dbReference>
<dbReference type="RefSeq" id="WP_111283960.1">
    <property type="nucleotide sequence ID" value="NZ_QLIN01000005.1"/>
</dbReference>
<sequence>MAVSMNAADHIYTLRRTPFALAPIIHSFYDHWDPTEKDILLSYLVLPLITYKPLHKFLHYAGKNSSIRTLMQEPKRTLGLESRIEEYKPITNASLLILTSEQSIKINEDMSVAPQGKIRAENADAQLLKYARKLAVVFTGENVVSVYRSLGLKSL</sequence>